<evidence type="ECO:0000256" key="4">
    <source>
        <dbReference type="ARBA" id="ARBA00022737"/>
    </source>
</evidence>
<feature type="region of interest" description="Disordered" evidence="6">
    <location>
        <begin position="433"/>
        <end position="458"/>
    </location>
</feature>
<keyword evidence="4" id="KW-0677">Repeat</keyword>
<evidence type="ECO:0000313" key="10">
    <source>
        <dbReference type="EMBL" id="CAD9681364.1"/>
    </source>
</evidence>
<dbReference type="AlphaFoldDB" id="A0A7S2RUT6"/>
<dbReference type="SUPFAM" id="SSF50978">
    <property type="entry name" value="WD40 repeat-like"/>
    <property type="match status" value="1"/>
</dbReference>
<dbReference type="GO" id="GO:0030686">
    <property type="term" value="C:90S preribosome"/>
    <property type="evidence" value="ECO:0007669"/>
    <property type="project" value="TreeGrafter"/>
</dbReference>
<evidence type="ECO:0000259" key="8">
    <source>
        <dbReference type="Pfam" id="PF23097"/>
    </source>
</evidence>
<dbReference type="EMBL" id="HBHK01011576">
    <property type="protein sequence ID" value="CAD9681364.1"/>
    <property type="molecule type" value="Transcribed_RNA"/>
</dbReference>
<dbReference type="GO" id="GO:0000462">
    <property type="term" value="P:maturation of SSU-rRNA from tricistronic rRNA transcript (SSU-rRNA, 5.8S rRNA, LSU-rRNA)"/>
    <property type="evidence" value="ECO:0007669"/>
    <property type="project" value="TreeGrafter"/>
</dbReference>
<dbReference type="PANTHER" id="PTHR14927">
    <property type="entry name" value="NUCLEOLAR PROTEIN 10"/>
    <property type="match status" value="1"/>
</dbReference>
<evidence type="ECO:0000259" key="9">
    <source>
        <dbReference type="Pfam" id="PF23098"/>
    </source>
</evidence>
<dbReference type="SMART" id="SM00320">
    <property type="entry name" value="WD40"/>
    <property type="match status" value="3"/>
</dbReference>
<organism evidence="10">
    <name type="scientific">Mucochytrium quahogii</name>
    <dbReference type="NCBI Taxonomy" id="96639"/>
    <lineage>
        <taxon>Eukaryota</taxon>
        <taxon>Sar</taxon>
        <taxon>Stramenopiles</taxon>
        <taxon>Bigyra</taxon>
        <taxon>Labyrinthulomycetes</taxon>
        <taxon>Thraustochytrida</taxon>
        <taxon>Thraustochytriidae</taxon>
        <taxon>Mucochytrium</taxon>
    </lineage>
</organism>
<comment type="similarity">
    <text evidence="2">Belongs to the WD repeat NOL10/ENP2 family.</text>
</comment>
<name>A0A7S2RUT6_9STRA</name>
<gene>
    <name evidence="10" type="ORF">QSP1433_LOCUS7259</name>
</gene>
<proteinExistence type="inferred from homology"/>
<dbReference type="GO" id="GO:0032040">
    <property type="term" value="C:small-subunit processome"/>
    <property type="evidence" value="ECO:0007669"/>
    <property type="project" value="TreeGrafter"/>
</dbReference>
<dbReference type="Pfam" id="PF23097">
    <property type="entry name" value="NOL10_2nd"/>
    <property type="match status" value="1"/>
</dbReference>
<keyword evidence="5" id="KW-0539">Nucleus</keyword>
<feature type="domain" description="Nucleolar protein 10-like second" evidence="8">
    <location>
        <begin position="342"/>
        <end position="389"/>
    </location>
</feature>
<accession>A0A7S2RUT6</accession>
<feature type="domain" description="Nucleolar protein 10-like N-terminal" evidence="9">
    <location>
        <begin position="11"/>
        <end position="337"/>
    </location>
</feature>
<dbReference type="InterPro" id="IPR015943">
    <property type="entry name" value="WD40/YVTN_repeat-like_dom_sf"/>
</dbReference>
<evidence type="ECO:0000256" key="6">
    <source>
        <dbReference type="SAM" id="MobiDB-lite"/>
    </source>
</evidence>
<sequence length="586" mass="66619">MTVGDFVEYGKRIELIQDFHFNTVSNRVKVANDGVHIVATGTYPPMVKVYDTRELSMKFCRYLDAEVVQFEILSDDYTKMAFLGDDRTITFHAAYGTHHMVRVPKFGRDMTYDPFGCELYIGTSSSELYRLDLEQGKFLAPFATPHEGVNVLDFNRPLQMLACGGEEGIVSCWDSRQRSMVGELDLSKDGNNVGVSALKMDHTGLMMAVGTTTGRCDIYDIRSSRPIQSKQHMNDLPIVSVDFQRPGRLIVSADPKSIRVWNRDDGSTFTNIEPQADVNDLCIVESKTGGEPRSTGLFLVAGETDRMMSFYVPRLGQAPRWASFLDNLTEELEEKDLSNEELYDNYKFVTMKDLESLGVTNLVGTALLRPYMHGYFMDMRLYNRVKAVSEPLAFEKWRKSKVKQKIEERAAQRISRKTPTNVPKVNRAYAERLEAEKSAEKSKKKKSKSPAPDKDSRFTAMFEDPEFEIDQESEQFKQNFASGFGNKTTNDDDMDSVASSGESDHEEITPLKEPLETSTTKKRRIVMKAKRDTNDEPLLEELSAKKTKRTVKRRALTLKEQLEQNKKESEIKTLPGGNMEHSFVLK</sequence>
<evidence type="ECO:0000256" key="1">
    <source>
        <dbReference type="ARBA" id="ARBA00004604"/>
    </source>
</evidence>
<protein>
    <recommendedName>
        <fullName evidence="11">NUC153 domain-containing protein</fullName>
    </recommendedName>
</protein>
<dbReference type="Pfam" id="PF08159">
    <property type="entry name" value="NUC153"/>
    <property type="match status" value="1"/>
</dbReference>
<evidence type="ECO:0000256" key="3">
    <source>
        <dbReference type="ARBA" id="ARBA00022574"/>
    </source>
</evidence>
<evidence type="ECO:0000256" key="2">
    <source>
        <dbReference type="ARBA" id="ARBA00005264"/>
    </source>
</evidence>
<evidence type="ECO:0000259" key="7">
    <source>
        <dbReference type="Pfam" id="PF08159"/>
    </source>
</evidence>
<feature type="region of interest" description="Disordered" evidence="6">
    <location>
        <begin position="481"/>
        <end position="521"/>
    </location>
</feature>
<dbReference type="PANTHER" id="PTHR14927:SF0">
    <property type="entry name" value="NUCLEOLAR PROTEIN 10"/>
    <property type="match status" value="1"/>
</dbReference>
<feature type="region of interest" description="Disordered" evidence="6">
    <location>
        <begin position="408"/>
        <end position="427"/>
    </location>
</feature>
<dbReference type="InterPro" id="IPR036322">
    <property type="entry name" value="WD40_repeat_dom_sf"/>
</dbReference>
<reference evidence="10" key="1">
    <citation type="submission" date="2021-01" db="EMBL/GenBank/DDBJ databases">
        <authorList>
            <person name="Corre E."/>
            <person name="Pelletier E."/>
            <person name="Niang G."/>
            <person name="Scheremetjew M."/>
            <person name="Finn R."/>
            <person name="Kale V."/>
            <person name="Holt S."/>
            <person name="Cochrane G."/>
            <person name="Meng A."/>
            <person name="Brown T."/>
            <person name="Cohen L."/>
        </authorList>
    </citation>
    <scope>NUCLEOTIDE SEQUENCE</scope>
    <source>
        <strain evidence="10">NY070348D</strain>
    </source>
</reference>
<comment type="subcellular location">
    <subcellularLocation>
        <location evidence="1">Nucleus</location>
        <location evidence="1">Nucleolus</location>
    </subcellularLocation>
</comment>
<feature type="compositionally biased region" description="Basic and acidic residues" evidence="6">
    <location>
        <begin position="562"/>
        <end position="571"/>
    </location>
</feature>
<feature type="compositionally biased region" description="Basic and acidic residues" evidence="6">
    <location>
        <begin position="502"/>
        <end position="515"/>
    </location>
</feature>
<dbReference type="InterPro" id="IPR001680">
    <property type="entry name" value="WD40_rpt"/>
</dbReference>
<evidence type="ECO:0008006" key="11">
    <source>
        <dbReference type="Google" id="ProtNLM"/>
    </source>
</evidence>
<feature type="domain" description="NUC153" evidence="7">
    <location>
        <begin position="455"/>
        <end position="478"/>
    </location>
</feature>
<dbReference type="Pfam" id="PF23098">
    <property type="entry name" value="Beta-prop_NOL10_N"/>
    <property type="match status" value="1"/>
</dbReference>
<feature type="region of interest" description="Disordered" evidence="6">
    <location>
        <begin position="562"/>
        <end position="586"/>
    </location>
</feature>
<dbReference type="InterPro" id="IPR056551">
    <property type="entry name" value="Beta-prop_NOL10_N"/>
</dbReference>
<dbReference type="InterPro" id="IPR056550">
    <property type="entry name" value="NOL10_2nd"/>
</dbReference>
<dbReference type="InterPro" id="IPR040382">
    <property type="entry name" value="NOL10/Enp2"/>
</dbReference>
<evidence type="ECO:0000256" key="5">
    <source>
        <dbReference type="ARBA" id="ARBA00023242"/>
    </source>
</evidence>
<keyword evidence="3" id="KW-0853">WD repeat</keyword>
<dbReference type="InterPro" id="IPR012580">
    <property type="entry name" value="NUC153"/>
</dbReference>
<dbReference type="Gene3D" id="2.130.10.10">
    <property type="entry name" value="YVTN repeat-like/Quinoprotein amine dehydrogenase"/>
    <property type="match status" value="1"/>
</dbReference>